<proteinExistence type="predicted"/>
<organism evidence="1 2">
    <name type="scientific">Hyalomma asiaticum</name>
    <name type="common">Tick</name>
    <dbReference type="NCBI Taxonomy" id="266040"/>
    <lineage>
        <taxon>Eukaryota</taxon>
        <taxon>Metazoa</taxon>
        <taxon>Ecdysozoa</taxon>
        <taxon>Arthropoda</taxon>
        <taxon>Chelicerata</taxon>
        <taxon>Arachnida</taxon>
        <taxon>Acari</taxon>
        <taxon>Parasitiformes</taxon>
        <taxon>Ixodida</taxon>
        <taxon>Ixodoidea</taxon>
        <taxon>Ixodidae</taxon>
        <taxon>Hyalomminae</taxon>
        <taxon>Hyalomma</taxon>
    </lineage>
</organism>
<evidence type="ECO:0000313" key="1">
    <source>
        <dbReference type="EMBL" id="KAH6940468.1"/>
    </source>
</evidence>
<comment type="caution">
    <text evidence="1">The sequence shown here is derived from an EMBL/GenBank/DDBJ whole genome shotgun (WGS) entry which is preliminary data.</text>
</comment>
<sequence>MVLSKCILTTSDKFNYLRFFLKGDAASAIQELPSVLPIDPIALRKLYDLVVINIRELETPGTVGISDAVNTESKLSPVMKQLEETTSLRNGRYEVTLLWKEEVEVSDSRRISIRRPRKLLSRLSSKQGHLEVYDSTIRKYLELGPLKLLTGHP</sequence>
<name>A0ACB7T019_HYAAI</name>
<gene>
    <name evidence="1" type="ORF">HPB50_000075</name>
</gene>
<dbReference type="EMBL" id="CM023491">
    <property type="protein sequence ID" value="KAH6940468.1"/>
    <property type="molecule type" value="Genomic_DNA"/>
</dbReference>
<protein>
    <submittedName>
        <fullName evidence="1">Uncharacterized protein</fullName>
    </submittedName>
</protein>
<reference evidence="1" key="1">
    <citation type="submission" date="2020-05" db="EMBL/GenBank/DDBJ databases">
        <title>Large-scale comparative analyses of tick genomes elucidate their genetic diversity and vector capacities.</title>
        <authorList>
            <person name="Jia N."/>
            <person name="Wang J."/>
            <person name="Shi W."/>
            <person name="Du L."/>
            <person name="Sun Y."/>
            <person name="Zhan W."/>
            <person name="Jiang J."/>
            <person name="Wang Q."/>
            <person name="Zhang B."/>
            <person name="Ji P."/>
            <person name="Sakyi L.B."/>
            <person name="Cui X."/>
            <person name="Yuan T."/>
            <person name="Jiang B."/>
            <person name="Yang W."/>
            <person name="Lam T.T.-Y."/>
            <person name="Chang Q."/>
            <person name="Ding S."/>
            <person name="Wang X."/>
            <person name="Zhu J."/>
            <person name="Ruan X."/>
            <person name="Zhao L."/>
            <person name="Wei J."/>
            <person name="Que T."/>
            <person name="Du C."/>
            <person name="Cheng J."/>
            <person name="Dai P."/>
            <person name="Han X."/>
            <person name="Huang E."/>
            <person name="Gao Y."/>
            <person name="Liu J."/>
            <person name="Shao H."/>
            <person name="Ye R."/>
            <person name="Li L."/>
            <person name="Wei W."/>
            <person name="Wang X."/>
            <person name="Wang C."/>
            <person name="Yang T."/>
            <person name="Huo Q."/>
            <person name="Li W."/>
            <person name="Guo W."/>
            <person name="Chen H."/>
            <person name="Zhou L."/>
            <person name="Ni X."/>
            <person name="Tian J."/>
            <person name="Zhou Y."/>
            <person name="Sheng Y."/>
            <person name="Liu T."/>
            <person name="Pan Y."/>
            <person name="Xia L."/>
            <person name="Li J."/>
            <person name="Zhao F."/>
            <person name="Cao W."/>
        </authorList>
    </citation>
    <scope>NUCLEOTIDE SEQUENCE</scope>
    <source>
        <strain evidence="1">Hyas-2018</strain>
    </source>
</reference>
<keyword evidence="2" id="KW-1185">Reference proteome</keyword>
<dbReference type="Proteomes" id="UP000821845">
    <property type="component" value="Chromosome 11"/>
</dbReference>
<accession>A0ACB7T019</accession>
<evidence type="ECO:0000313" key="2">
    <source>
        <dbReference type="Proteomes" id="UP000821845"/>
    </source>
</evidence>